<keyword evidence="2 5" id="KW-0808">Transferase</keyword>
<dbReference type="HAMAP" id="MF_01062">
    <property type="entry name" value="PSRP"/>
    <property type="match status" value="1"/>
</dbReference>
<dbReference type="STRING" id="492660.SAMN05192566_0046"/>
<dbReference type="EC" id="2.7.4.28" evidence="5"/>
<evidence type="ECO:0000256" key="3">
    <source>
        <dbReference type="ARBA" id="ARBA00022741"/>
    </source>
</evidence>
<keyword evidence="1 5" id="KW-0723">Serine/threonine-protein kinase</keyword>
<comment type="catalytic activity">
    <reaction evidence="5">
        <text>[pyruvate, water dikinase]-phosphate + phosphate + H(+) = [pyruvate, water dikinase] + diphosphate</text>
        <dbReference type="Rhea" id="RHEA:48580"/>
        <dbReference type="Rhea" id="RHEA-COMP:11425"/>
        <dbReference type="Rhea" id="RHEA-COMP:11426"/>
        <dbReference type="ChEBI" id="CHEBI:15378"/>
        <dbReference type="ChEBI" id="CHEBI:33019"/>
        <dbReference type="ChEBI" id="CHEBI:43176"/>
        <dbReference type="ChEBI" id="CHEBI:43474"/>
        <dbReference type="ChEBI" id="CHEBI:68546"/>
        <dbReference type="EC" id="2.7.4.28"/>
    </reaction>
</comment>
<dbReference type="GO" id="GO:0004674">
    <property type="term" value="F:protein serine/threonine kinase activity"/>
    <property type="evidence" value="ECO:0007669"/>
    <property type="project" value="UniProtKB-UniRule"/>
</dbReference>
<feature type="binding site" evidence="5">
    <location>
        <begin position="151"/>
        <end position="158"/>
    </location>
    <ligand>
        <name>ADP</name>
        <dbReference type="ChEBI" id="CHEBI:456216"/>
    </ligand>
</feature>
<keyword evidence="7" id="KW-1185">Reference proteome</keyword>
<keyword evidence="3 5" id="KW-0547">Nucleotide-binding</keyword>
<evidence type="ECO:0000256" key="2">
    <source>
        <dbReference type="ARBA" id="ARBA00022679"/>
    </source>
</evidence>
<dbReference type="PANTHER" id="PTHR31756">
    <property type="entry name" value="PYRUVATE, PHOSPHATE DIKINASE REGULATORY PROTEIN 1, CHLOROPLASTIC"/>
    <property type="match status" value="1"/>
</dbReference>
<dbReference type="NCBIfam" id="NF003742">
    <property type="entry name" value="PRK05339.1"/>
    <property type="match status" value="1"/>
</dbReference>
<evidence type="ECO:0000313" key="7">
    <source>
        <dbReference type="Proteomes" id="UP000198629"/>
    </source>
</evidence>
<organism evidence="6 7">
    <name type="scientific">Methylophilus rhizosphaerae</name>
    <dbReference type="NCBI Taxonomy" id="492660"/>
    <lineage>
        <taxon>Bacteria</taxon>
        <taxon>Pseudomonadati</taxon>
        <taxon>Pseudomonadota</taxon>
        <taxon>Betaproteobacteria</taxon>
        <taxon>Nitrosomonadales</taxon>
        <taxon>Methylophilaceae</taxon>
        <taxon>Methylophilus</taxon>
    </lineage>
</organism>
<dbReference type="GO" id="GO:0005524">
    <property type="term" value="F:ATP binding"/>
    <property type="evidence" value="ECO:0007669"/>
    <property type="project" value="InterPro"/>
</dbReference>
<dbReference type="EC" id="2.7.11.33" evidence="5"/>
<accession>A0A1G8Z2C2</accession>
<dbReference type="Proteomes" id="UP000198629">
    <property type="component" value="Unassembled WGS sequence"/>
</dbReference>
<reference evidence="7" key="1">
    <citation type="submission" date="2016-10" db="EMBL/GenBank/DDBJ databases">
        <authorList>
            <person name="Varghese N."/>
            <person name="Submissions S."/>
        </authorList>
    </citation>
    <scope>NUCLEOTIDE SEQUENCE [LARGE SCALE GENOMIC DNA]</scope>
    <source>
        <strain evidence="7">CBMB127</strain>
    </source>
</reference>
<dbReference type="Pfam" id="PF03618">
    <property type="entry name" value="Kinase-PPPase"/>
    <property type="match status" value="1"/>
</dbReference>
<evidence type="ECO:0000313" key="6">
    <source>
        <dbReference type="EMBL" id="SDK09143.1"/>
    </source>
</evidence>
<dbReference type="GO" id="GO:0043531">
    <property type="term" value="F:ADP binding"/>
    <property type="evidence" value="ECO:0007669"/>
    <property type="project" value="UniProtKB-UniRule"/>
</dbReference>
<comment type="function">
    <text evidence="5">Bifunctional serine/threonine kinase and phosphorylase involved in the regulation of the phosphoenolpyruvate synthase (PEPS) by catalyzing its phosphorylation/dephosphorylation.</text>
</comment>
<protein>
    <recommendedName>
        <fullName evidence="5">Putative phosphoenolpyruvate synthase regulatory protein</fullName>
        <shortName evidence="5">PEP synthase regulatory protein</shortName>
        <shortName evidence="5">PSRP</shortName>
        <ecNumber evidence="5">2.7.11.33</ecNumber>
        <ecNumber evidence="5">2.7.4.28</ecNumber>
    </recommendedName>
    <alternativeName>
        <fullName evidence="5">Pyruvate, water dikinase regulatory protein</fullName>
    </alternativeName>
</protein>
<dbReference type="RefSeq" id="WP_091467999.1">
    <property type="nucleotide sequence ID" value="NZ_FNFX01000001.1"/>
</dbReference>
<proteinExistence type="inferred from homology"/>
<keyword evidence="4 5" id="KW-0418">Kinase</keyword>
<dbReference type="InterPro" id="IPR005177">
    <property type="entry name" value="Kinase-pyrophosphorylase"/>
</dbReference>
<dbReference type="InterPro" id="IPR026530">
    <property type="entry name" value="PSRP"/>
</dbReference>
<dbReference type="AlphaFoldDB" id="A0A1G8Z2C2"/>
<dbReference type="OrthoDB" id="9782201at2"/>
<dbReference type="EMBL" id="FNFX01000001">
    <property type="protein sequence ID" value="SDK09143.1"/>
    <property type="molecule type" value="Genomic_DNA"/>
</dbReference>
<evidence type="ECO:0000256" key="4">
    <source>
        <dbReference type="ARBA" id="ARBA00022777"/>
    </source>
</evidence>
<name>A0A1G8Z2C2_9PROT</name>
<evidence type="ECO:0000256" key="5">
    <source>
        <dbReference type="HAMAP-Rule" id="MF_01062"/>
    </source>
</evidence>
<gene>
    <name evidence="6" type="ORF">SAMN05192566_0046</name>
</gene>
<comment type="similarity">
    <text evidence="5">Belongs to the pyruvate, phosphate/water dikinase regulatory protein family. PSRP subfamily.</text>
</comment>
<comment type="catalytic activity">
    <reaction evidence="5">
        <text>[pyruvate, water dikinase] + ADP = [pyruvate, water dikinase]-phosphate + AMP + H(+)</text>
        <dbReference type="Rhea" id="RHEA:46020"/>
        <dbReference type="Rhea" id="RHEA-COMP:11425"/>
        <dbReference type="Rhea" id="RHEA-COMP:11426"/>
        <dbReference type="ChEBI" id="CHEBI:15378"/>
        <dbReference type="ChEBI" id="CHEBI:43176"/>
        <dbReference type="ChEBI" id="CHEBI:68546"/>
        <dbReference type="ChEBI" id="CHEBI:456215"/>
        <dbReference type="ChEBI" id="CHEBI:456216"/>
        <dbReference type="EC" id="2.7.11.33"/>
    </reaction>
</comment>
<dbReference type="GO" id="GO:0016776">
    <property type="term" value="F:phosphotransferase activity, phosphate group as acceptor"/>
    <property type="evidence" value="ECO:0007669"/>
    <property type="project" value="UniProtKB-UniRule"/>
</dbReference>
<evidence type="ECO:0000256" key="1">
    <source>
        <dbReference type="ARBA" id="ARBA00022527"/>
    </source>
</evidence>
<sequence length="267" mass="30074">MNHRSVFIISDGTGITAGALSKLLEHFPNTQFTTTRLPFTDNDEKVQAAVEHIQKVGDQDGIRPIVIMSIGNGEHRDRLKQANAYFIDLFHRFIYPLGAELHQEPLTGASIAYSVKGHSYLERMEAINFTLNHDDGMTNSGLDEADVILIGVSRCGKTPTSIYLAMQFGIKAANYPLIPEDFERGSLPAAVEKNIEKIFGLTIKPERLHSVRSERRPDSFYASLDNCRNEIATAEQMMRHYNIPWADSTSRSIEELSAIILQRIRQR</sequence>
<dbReference type="PANTHER" id="PTHR31756:SF3">
    <property type="entry name" value="PYRUVATE, PHOSPHATE DIKINASE REGULATORY PROTEIN 1, CHLOROPLASTIC"/>
    <property type="match status" value="1"/>
</dbReference>